<evidence type="ECO:0000313" key="3">
    <source>
        <dbReference type="Proteomes" id="UP000478052"/>
    </source>
</evidence>
<dbReference type="EMBL" id="VUJU01003165">
    <property type="protein sequence ID" value="KAF0758899.1"/>
    <property type="molecule type" value="Genomic_DNA"/>
</dbReference>
<protein>
    <submittedName>
        <fullName evidence="2">Piezo-type mechanosensitive ion channel component-like isoform X2</fullName>
    </submittedName>
</protein>
<feature type="non-terminal residue" evidence="2">
    <location>
        <position position="1"/>
    </location>
</feature>
<sequence>SISDLDIKIWIVCNETKFISYFINYEGDNIGQLLDAIGLVNDVSNVTLDAILLIIFAIVLHYFPKSDTNISQDSISIPVHVKNDNSIFGSKYSCLAAMCISVLTTVIILFKPLNKTIACLFRAICFYTSLHIFVLFSYQIEWIHNLKINMNLKQLGLIAFHSSKCYTSVLLPELELNNYLLPILLFIQHFMLWSYSNMNF</sequence>
<reference evidence="2 3" key="1">
    <citation type="submission" date="2019-08" db="EMBL/GenBank/DDBJ databases">
        <title>Whole genome of Aphis craccivora.</title>
        <authorList>
            <person name="Voronova N.V."/>
            <person name="Shulinski R.S."/>
            <person name="Bandarenka Y.V."/>
            <person name="Zhorov D.G."/>
            <person name="Warner D."/>
        </authorList>
    </citation>
    <scope>NUCLEOTIDE SEQUENCE [LARGE SCALE GENOMIC DNA]</scope>
    <source>
        <strain evidence="2">180601</strain>
        <tissue evidence="2">Whole Body</tissue>
    </source>
</reference>
<feature type="transmembrane region" description="Helical" evidence="1">
    <location>
        <begin position="117"/>
        <end position="140"/>
    </location>
</feature>
<evidence type="ECO:0000313" key="2">
    <source>
        <dbReference type="EMBL" id="KAF0758899.1"/>
    </source>
</evidence>
<dbReference type="Proteomes" id="UP000478052">
    <property type="component" value="Unassembled WGS sequence"/>
</dbReference>
<keyword evidence="1" id="KW-0812">Transmembrane</keyword>
<proteinExistence type="predicted"/>
<accession>A0A6G0YMU6</accession>
<keyword evidence="1" id="KW-1133">Transmembrane helix</keyword>
<evidence type="ECO:0000256" key="1">
    <source>
        <dbReference type="SAM" id="Phobius"/>
    </source>
</evidence>
<organism evidence="2 3">
    <name type="scientific">Aphis craccivora</name>
    <name type="common">Cowpea aphid</name>
    <dbReference type="NCBI Taxonomy" id="307492"/>
    <lineage>
        <taxon>Eukaryota</taxon>
        <taxon>Metazoa</taxon>
        <taxon>Ecdysozoa</taxon>
        <taxon>Arthropoda</taxon>
        <taxon>Hexapoda</taxon>
        <taxon>Insecta</taxon>
        <taxon>Pterygota</taxon>
        <taxon>Neoptera</taxon>
        <taxon>Paraneoptera</taxon>
        <taxon>Hemiptera</taxon>
        <taxon>Sternorrhyncha</taxon>
        <taxon>Aphidomorpha</taxon>
        <taxon>Aphidoidea</taxon>
        <taxon>Aphididae</taxon>
        <taxon>Aphidini</taxon>
        <taxon>Aphis</taxon>
        <taxon>Aphis</taxon>
    </lineage>
</organism>
<feature type="transmembrane region" description="Helical" evidence="1">
    <location>
        <begin position="46"/>
        <end position="63"/>
    </location>
</feature>
<feature type="transmembrane region" description="Helical" evidence="1">
    <location>
        <begin position="90"/>
        <end position="110"/>
    </location>
</feature>
<keyword evidence="1" id="KW-0472">Membrane</keyword>
<gene>
    <name evidence="2" type="ORF">FWK35_00011573</name>
</gene>
<keyword evidence="3" id="KW-1185">Reference proteome</keyword>
<name>A0A6G0YMU6_APHCR</name>
<feature type="non-terminal residue" evidence="2">
    <location>
        <position position="200"/>
    </location>
</feature>
<comment type="caution">
    <text evidence="2">The sequence shown here is derived from an EMBL/GenBank/DDBJ whole genome shotgun (WGS) entry which is preliminary data.</text>
</comment>
<dbReference type="AlphaFoldDB" id="A0A6G0YMU6"/>